<proteinExistence type="predicted"/>
<dbReference type="EMBL" id="JBHRSE010000016">
    <property type="protein sequence ID" value="MFC3022705.1"/>
    <property type="molecule type" value="Genomic_DNA"/>
</dbReference>
<evidence type="ECO:0000313" key="1">
    <source>
        <dbReference type="EMBL" id="MFC3022705.1"/>
    </source>
</evidence>
<evidence type="ECO:0000313" key="2">
    <source>
        <dbReference type="Proteomes" id="UP001595384"/>
    </source>
</evidence>
<dbReference type="RefSeq" id="WP_164711812.1">
    <property type="nucleotide sequence ID" value="NZ_AP024911.1"/>
</dbReference>
<protein>
    <recommendedName>
        <fullName evidence="3">Transcriptional regulator</fullName>
    </recommendedName>
</protein>
<gene>
    <name evidence="1" type="ORF">ACFODT_02515</name>
</gene>
<evidence type="ECO:0008006" key="3">
    <source>
        <dbReference type="Google" id="ProtNLM"/>
    </source>
</evidence>
<dbReference type="Proteomes" id="UP001595384">
    <property type="component" value="Unassembled WGS sequence"/>
</dbReference>
<sequence>MTTRPSIKNEQEYKSALEAIEQLLESEPGTPQGAEFEVLARLIEEYEDIHYPLKE</sequence>
<reference evidence="2" key="1">
    <citation type="journal article" date="2019" name="Int. J. Syst. Evol. Microbiol.">
        <title>The Global Catalogue of Microorganisms (GCM) 10K type strain sequencing project: providing services to taxonomists for standard genome sequencing and annotation.</title>
        <authorList>
            <consortium name="The Broad Institute Genomics Platform"/>
            <consortium name="The Broad Institute Genome Sequencing Center for Infectious Disease"/>
            <person name="Wu L."/>
            <person name="Ma J."/>
        </authorList>
    </citation>
    <scope>NUCLEOTIDE SEQUENCE [LARGE SCALE GENOMIC DNA]</scope>
    <source>
        <strain evidence="2">KCTC 62784</strain>
    </source>
</reference>
<name>A0ABV7C429_9VIBR</name>
<keyword evidence="2" id="KW-1185">Reference proteome</keyword>
<organism evidence="1 2">
    <name type="scientific">Vibrio zhugei</name>
    <dbReference type="NCBI Taxonomy" id="2479546"/>
    <lineage>
        <taxon>Bacteria</taxon>
        <taxon>Pseudomonadati</taxon>
        <taxon>Pseudomonadota</taxon>
        <taxon>Gammaproteobacteria</taxon>
        <taxon>Vibrionales</taxon>
        <taxon>Vibrionaceae</taxon>
        <taxon>Vibrio</taxon>
    </lineage>
</organism>
<accession>A0ABV7C429</accession>
<comment type="caution">
    <text evidence="1">The sequence shown here is derived from an EMBL/GenBank/DDBJ whole genome shotgun (WGS) entry which is preliminary data.</text>
</comment>